<dbReference type="Gene3D" id="3.40.50.620">
    <property type="entry name" value="HUPs"/>
    <property type="match status" value="2"/>
</dbReference>
<dbReference type="InterPro" id="IPR025709">
    <property type="entry name" value="Leu_tRNA-synth_edit"/>
</dbReference>
<sequence>MAYDHTDIEKKAQEKWAGLDLYSANLSETTKEKYYLLTEFPYPSGDLHIGHWYAFAVTDIYARMLRARGKNVLFPIGFDAFGLPAENAAIKNGADPKEWTYANMARMREQLASMGASFDWSKEVVTCDPSYYQWTQWLFTKVFEHGLAEHREAAVKWCPKDQTVLANEQVIDGCCERCGTAVEEKHLTQWFLKITDYAKRLIAGLETLPWREEIKEAQRAWIGESEGAYLSFEVRTSNVQYIKVFTTRPDTIFGATYVVLAPEHTLVSSLLPAVSNRKHVEDYIKTTSKKTERERSENKEKTGVKMEGVMAINPATKEEIPIYVADYVLASYGTGAVMAVPVHDERDFEFAQRMQLPVRQVVVPPFYQSTEPGKFRKDEPAIVRDGIIAIIKHWSENKYLGLAWKKVKWGTFLTGTIDAGMTAEETVLKEIKEETGYTHATITGNLGVVDGLFYHVPKQENTHVHEHVFTVQLGNDAREDISTEEDAKHEVKWLTTDELADFLTADTHQHSLRLFKNGPVPYMGTGSLVNSGEFTGKNSEEVKWDIVKYVGGERVTQYRIRDWLVSRQRYWGCPIPIVYDPEGKPHAIPSEHLPWLLPTDVDFKPTGKAPLASSKELRERVTKIFAEGWTPEYDTLDTFVDSSWYFLRYLDHTDAHDFSDAALMKSWLPINRYSGGSEHTTMHLLYARFFMKVLYDLALVPVEEPFIERFNRGLILGPDGHKMSKSKGNVINPDEFVQKYGADAVRIYLAFIGPYNEPGSYPWNLDGVASMRKFLERVTRFVVNNRGKEGKEIMRHSLEKHLALTEDKITRDGDRFKFNTCIASLMTFLSMFEKEEVPQEVLEKFVIMLAPFAPHLAEHLWEKLRGEGSVHQQPWPVFDPSLLVSGMANVTIQVNGKRRGFISLAPNTSEGTATSVARAIPAVTTALGGKEPKRVVYVAGKILNLVV</sequence>
<proteinExistence type="inferred from homology"/>
<dbReference type="Gene3D" id="3.90.79.10">
    <property type="entry name" value="Nucleoside Triphosphate Pyrophosphohydrolase"/>
    <property type="match status" value="1"/>
</dbReference>
<dbReference type="PRINTS" id="PR00985">
    <property type="entry name" value="TRNASYNTHLEU"/>
</dbReference>
<dbReference type="SUPFAM" id="SSF52374">
    <property type="entry name" value="Nucleotidylyl transferase"/>
    <property type="match status" value="1"/>
</dbReference>
<keyword evidence="5 8" id="KW-0648">Protein biosynthesis</keyword>
<dbReference type="CDD" id="cd07958">
    <property type="entry name" value="Anticodon_Ia_Leu_BEm"/>
    <property type="match status" value="1"/>
</dbReference>
<dbReference type="InterPro" id="IPR013155">
    <property type="entry name" value="M/V/L/I-tRNA-synth_anticd-bd"/>
</dbReference>
<evidence type="ECO:0000256" key="7">
    <source>
        <dbReference type="ARBA" id="ARBA00047469"/>
    </source>
</evidence>
<evidence type="ECO:0000256" key="1">
    <source>
        <dbReference type="ARBA" id="ARBA00005594"/>
    </source>
</evidence>
<keyword evidence="6 8" id="KW-0030">Aminoacyl-tRNA synthetase</keyword>
<comment type="similarity">
    <text evidence="1 8">Belongs to the class-I aminoacyl-tRNA synthetase family.</text>
</comment>
<dbReference type="AlphaFoldDB" id="A0A1F6BSJ4"/>
<dbReference type="InterPro" id="IPR009008">
    <property type="entry name" value="Val/Leu/Ile-tRNA-synth_edit"/>
</dbReference>
<organism evidence="10 11">
    <name type="scientific">Candidatus Kaiserbacteria bacterium GWA2_50_9</name>
    <dbReference type="NCBI Taxonomy" id="1798474"/>
    <lineage>
        <taxon>Bacteria</taxon>
        <taxon>Candidatus Kaiseribacteriota</taxon>
    </lineage>
</organism>
<dbReference type="Gene3D" id="3.90.740.10">
    <property type="entry name" value="Valyl/Leucyl/Isoleucyl-tRNA synthetase, editing domain"/>
    <property type="match status" value="1"/>
</dbReference>
<name>A0A1F6BSJ4_9BACT</name>
<dbReference type="GO" id="GO:0006429">
    <property type="term" value="P:leucyl-tRNA aminoacylation"/>
    <property type="evidence" value="ECO:0007669"/>
    <property type="project" value="UniProtKB-UniRule"/>
</dbReference>
<dbReference type="STRING" id="1798474.A2118_01105"/>
<keyword evidence="3 8" id="KW-0547">Nucleotide-binding</keyword>
<dbReference type="Pfam" id="PF08264">
    <property type="entry name" value="Anticodon_1"/>
    <property type="match status" value="1"/>
</dbReference>
<reference evidence="10 11" key="1">
    <citation type="journal article" date="2016" name="Nat. Commun.">
        <title>Thousands of microbial genomes shed light on interconnected biogeochemical processes in an aquifer system.</title>
        <authorList>
            <person name="Anantharaman K."/>
            <person name="Brown C.T."/>
            <person name="Hug L.A."/>
            <person name="Sharon I."/>
            <person name="Castelle C.J."/>
            <person name="Probst A.J."/>
            <person name="Thomas B.C."/>
            <person name="Singh A."/>
            <person name="Wilkins M.J."/>
            <person name="Karaoz U."/>
            <person name="Brodie E.L."/>
            <person name="Williams K.H."/>
            <person name="Hubbard S.S."/>
            <person name="Banfield J.F."/>
        </authorList>
    </citation>
    <scope>NUCLEOTIDE SEQUENCE [LARGE SCALE GENOMIC DNA]</scope>
</reference>
<comment type="subcellular location">
    <subcellularLocation>
        <location evidence="8">Cytoplasm</location>
    </subcellularLocation>
</comment>
<comment type="catalytic activity">
    <reaction evidence="7 8">
        <text>tRNA(Leu) + L-leucine + ATP = L-leucyl-tRNA(Leu) + AMP + diphosphate</text>
        <dbReference type="Rhea" id="RHEA:11688"/>
        <dbReference type="Rhea" id="RHEA-COMP:9613"/>
        <dbReference type="Rhea" id="RHEA-COMP:9622"/>
        <dbReference type="ChEBI" id="CHEBI:30616"/>
        <dbReference type="ChEBI" id="CHEBI:33019"/>
        <dbReference type="ChEBI" id="CHEBI:57427"/>
        <dbReference type="ChEBI" id="CHEBI:78442"/>
        <dbReference type="ChEBI" id="CHEBI:78494"/>
        <dbReference type="ChEBI" id="CHEBI:456215"/>
        <dbReference type="EC" id="6.1.1.4"/>
    </reaction>
</comment>
<dbReference type="GO" id="GO:0002161">
    <property type="term" value="F:aminoacyl-tRNA deacylase activity"/>
    <property type="evidence" value="ECO:0007669"/>
    <property type="project" value="InterPro"/>
</dbReference>
<dbReference type="HAMAP" id="MF_00049_B">
    <property type="entry name" value="Leu_tRNA_synth_B"/>
    <property type="match status" value="1"/>
</dbReference>
<dbReference type="Proteomes" id="UP000179014">
    <property type="component" value="Unassembled WGS sequence"/>
</dbReference>
<dbReference type="EC" id="6.1.1.4" evidence="8"/>
<dbReference type="SUPFAM" id="SSF47323">
    <property type="entry name" value="Anticodon-binding domain of a subclass of class I aminoacyl-tRNA synthetases"/>
    <property type="match status" value="1"/>
</dbReference>
<evidence type="ECO:0000259" key="9">
    <source>
        <dbReference type="PROSITE" id="PS51462"/>
    </source>
</evidence>
<dbReference type="Pfam" id="PF00293">
    <property type="entry name" value="NUDIX"/>
    <property type="match status" value="1"/>
</dbReference>
<dbReference type="InterPro" id="IPR000086">
    <property type="entry name" value="NUDIX_hydrolase_dom"/>
</dbReference>
<dbReference type="Pfam" id="PF13603">
    <property type="entry name" value="tRNA-synt_1_2"/>
    <property type="match status" value="1"/>
</dbReference>
<dbReference type="PANTHER" id="PTHR43740">
    <property type="entry name" value="LEUCYL-TRNA SYNTHETASE"/>
    <property type="match status" value="1"/>
</dbReference>
<accession>A0A1F6BSJ4</accession>
<dbReference type="SUPFAM" id="SSF50677">
    <property type="entry name" value="ValRS/IleRS/LeuRS editing domain"/>
    <property type="match status" value="1"/>
</dbReference>
<evidence type="ECO:0000256" key="3">
    <source>
        <dbReference type="ARBA" id="ARBA00022741"/>
    </source>
</evidence>
<dbReference type="EMBL" id="MFKN01000036">
    <property type="protein sequence ID" value="OGG39929.1"/>
    <property type="molecule type" value="Genomic_DNA"/>
</dbReference>
<dbReference type="InterPro" id="IPR014729">
    <property type="entry name" value="Rossmann-like_a/b/a_fold"/>
</dbReference>
<dbReference type="Pfam" id="PF00133">
    <property type="entry name" value="tRNA-synt_1"/>
    <property type="match status" value="2"/>
</dbReference>
<dbReference type="InterPro" id="IPR015797">
    <property type="entry name" value="NUDIX_hydrolase-like_dom_sf"/>
</dbReference>
<dbReference type="GO" id="GO:0005524">
    <property type="term" value="F:ATP binding"/>
    <property type="evidence" value="ECO:0007669"/>
    <property type="project" value="UniProtKB-UniRule"/>
</dbReference>
<feature type="short sequence motif" description="'HIGH' region" evidence="8">
    <location>
        <begin position="41"/>
        <end position="51"/>
    </location>
</feature>
<dbReference type="FunFam" id="3.40.50.620:FF:000003">
    <property type="entry name" value="Leucine--tRNA ligase"/>
    <property type="match status" value="1"/>
</dbReference>
<dbReference type="SUPFAM" id="SSF55811">
    <property type="entry name" value="Nudix"/>
    <property type="match status" value="1"/>
</dbReference>
<dbReference type="GO" id="GO:0005829">
    <property type="term" value="C:cytosol"/>
    <property type="evidence" value="ECO:0007669"/>
    <property type="project" value="TreeGrafter"/>
</dbReference>
<evidence type="ECO:0000313" key="10">
    <source>
        <dbReference type="EMBL" id="OGG39929.1"/>
    </source>
</evidence>
<evidence type="ECO:0000256" key="8">
    <source>
        <dbReference type="HAMAP-Rule" id="MF_00049"/>
    </source>
</evidence>
<feature type="binding site" evidence="8">
    <location>
        <position position="725"/>
    </location>
    <ligand>
        <name>ATP</name>
        <dbReference type="ChEBI" id="CHEBI:30616"/>
    </ligand>
</feature>
<gene>
    <name evidence="8" type="primary">leuS</name>
    <name evidence="10" type="ORF">A2118_01105</name>
</gene>
<evidence type="ECO:0000256" key="6">
    <source>
        <dbReference type="ARBA" id="ARBA00023146"/>
    </source>
</evidence>
<dbReference type="Gene3D" id="3.10.20.590">
    <property type="match status" value="1"/>
</dbReference>
<keyword evidence="8" id="KW-0963">Cytoplasm</keyword>
<feature type="domain" description="Nudix hydrolase" evidence="9">
    <location>
        <begin position="333"/>
        <end position="517"/>
    </location>
</feature>
<evidence type="ECO:0000256" key="2">
    <source>
        <dbReference type="ARBA" id="ARBA00022598"/>
    </source>
</evidence>
<dbReference type="Gene3D" id="1.10.730.10">
    <property type="entry name" value="Isoleucyl-tRNA Synthetase, Domain 1"/>
    <property type="match status" value="1"/>
</dbReference>
<keyword evidence="4 8" id="KW-0067">ATP-binding</keyword>
<dbReference type="PROSITE" id="PS51462">
    <property type="entry name" value="NUDIX"/>
    <property type="match status" value="1"/>
</dbReference>
<dbReference type="InterPro" id="IPR009080">
    <property type="entry name" value="tRNAsynth_Ia_anticodon-bd"/>
</dbReference>
<dbReference type="InterPro" id="IPR002302">
    <property type="entry name" value="Leu-tRNA-ligase"/>
</dbReference>
<dbReference type="GO" id="GO:0004823">
    <property type="term" value="F:leucine-tRNA ligase activity"/>
    <property type="evidence" value="ECO:0007669"/>
    <property type="project" value="UniProtKB-UniRule"/>
</dbReference>
<evidence type="ECO:0000256" key="4">
    <source>
        <dbReference type="ARBA" id="ARBA00022840"/>
    </source>
</evidence>
<protein>
    <recommendedName>
        <fullName evidence="8">Leucine--tRNA ligase</fullName>
        <ecNumber evidence="8">6.1.1.4</ecNumber>
    </recommendedName>
    <alternativeName>
        <fullName evidence="8">Leucyl-tRNA synthetase</fullName>
        <shortName evidence="8">LeuRS</shortName>
    </alternativeName>
</protein>
<evidence type="ECO:0000256" key="5">
    <source>
        <dbReference type="ARBA" id="ARBA00022917"/>
    </source>
</evidence>
<dbReference type="FunFam" id="1.10.730.10:FF:000002">
    <property type="entry name" value="Leucine--tRNA ligase"/>
    <property type="match status" value="1"/>
</dbReference>
<keyword evidence="2 8" id="KW-0436">Ligase</keyword>
<comment type="caution">
    <text evidence="10">The sequence shown here is derived from an EMBL/GenBank/DDBJ whole genome shotgun (WGS) entry which is preliminary data.</text>
</comment>
<dbReference type="PANTHER" id="PTHR43740:SF2">
    <property type="entry name" value="LEUCINE--TRNA LIGASE, MITOCHONDRIAL"/>
    <property type="match status" value="1"/>
</dbReference>
<dbReference type="InterPro" id="IPR002300">
    <property type="entry name" value="aa-tRNA-synth_Ia"/>
</dbReference>
<evidence type="ECO:0000313" key="11">
    <source>
        <dbReference type="Proteomes" id="UP000179014"/>
    </source>
</evidence>
<feature type="short sequence motif" description="'KMSKS' region" evidence="8">
    <location>
        <begin position="722"/>
        <end position="726"/>
    </location>
</feature>